<dbReference type="EMBL" id="PXYL01000025">
    <property type="protein sequence ID" value="PSJ54929.1"/>
    <property type="molecule type" value="Genomic_DNA"/>
</dbReference>
<keyword evidence="2" id="KW-0503">Monooxygenase</keyword>
<dbReference type="InterPro" id="IPR007138">
    <property type="entry name" value="ABM_dom"/>
</dbReference>
<dbReference type="Gene3D" id="3.30.70.100">
    <property type="match status" value="1"/>
</dbReference>
<gene>
    <name evidence="2" type="ORF">C7I85_27175</name>
</gene>
<keyword evidence="3" id="KW-1185">Reference proteome</keyword>
<keyword evidence="2" id="KW-0560">Oxidoreductase</keyword>
<organism evidence="2 3">
    <name type="scientific">Pseudaminobacter soli</name>
    <name type="common">ex Li et al. 2025</name>
    <dbReference type="NCBI Taxonomy" id="1295366"/>
    <lineage>
        <taxon>Bacteria</taxon>
        <taxon>Pseudomonadati</taxon>
        <taxon>Pseudomonadota</taxon>
        <taxon>Alphaproteobacteria</taxon>
        <taxon>Hyphomicrobiales</taxon>
        <taxon>Phyllobacteriaceae</taxon>
        <taxon>Pseudaminobacter</taxon>
    </lineage>
</organism>
<evidence type="ECO:0000259" key="1">
    <source>
        <dbReference type="Pfam" id="PF03992"/>
    </source>
</evidence>
<dbReference type="AlphaFoldDB" id="A0A2P7RXL0"/>
<protein>
    <submittedName>
        <fullName evidence="2">Antibiotic biosynthesis monooxygenase</fullName>
    </submittedName>
</protein>
<dbReference type="RefSeq" id="WP_106727135.1">
    <property type="nucleotide sequence ID" value="NZ_PXYL01000025.1"/>
</dbReference>
<feature type="domain" description="ABM" evidence="1">
    <location>
        <begin position="14"/>
        <end position="72"/>
    </location>
</feature>
<dbReference type="Pfam" id="PF03992">
    <property type="entry name" value="ABM"/>
    <property type="match status" value="1"/>
</dbReference>
<evidence type="ECO:0000313" key="2">
    <source>
        <dbReference type="EMBL" id="PSJ54929.1"/>
    </source>
</evidence>
<accession>A0A2P7RXL0</accession>
<evidence type="ECO:0000313" key="3">
    <source>
        <dbReference type="Proteomes" id="UP000240653"/>
    </source>
</evidence>
<comment type="caution">
    <text evidence="2">The sequence shown here is derived from an EMBL/GenBank/DDBJ whole genome shotgun (WGS) entry which is preliminary data.</text>
</comment>
<dbReference type="SUPFAM" id="SSF54909">
    <property type="entry name" value="Dimeric alpha+beta barrel"/>
    <property type="match status" value="1"/>
</dbReference>
<dbReference type="OrthoDB" id="4476670at2"/>
<dbReference type="GO" id="GO:0004497">
    <property type="term" value="F:monooxygenase activity"/>
    <property type="evidence" value="ECO:0007669"/>
    <property type="project" value="UniProtKB-KW"/>
</dbReference>
<reference evidence="2 3" key="1">
    <citation type="submission" date="2018-03" db="EMBL/GenBank/DDBJ databases">
        <title>The draft genome of Mesorhizobium soli JCM 19897.</title>
        <authorList>
            <person name="Li L."/>
            <person name="Liu L."/>
            <person name="Liang L."/>
            <person name="Wang T."/>
            <person name="Zhang X."/>
        </authorList>
    </citation>
    <scope>NUCLEOTIDE SEQUENCE [LARGE SCALE GENOMIC DNA]</scope>
    <source>
        <strain evidence="2 3">JCM 19897</strain>
    </source>
</reference>
<proteinExistence type="predicted"/>
<dbReference type="Proteomes" id="UP000240653">
    <property type="component" value="Unassembled WGS sequence"/>
</dbReference>
<dbReference type="InterPro" id="IPR011008">
    <property type="entry name" value="Dimeric_a/b-barrel"/>
</dbReference>
<sequence>MPGNTSKSQRIYRVDRFAVPISVRAEFLDRVRQTHEVLRTQPGFLQDMLLEQAAGNEHHIVTIVEWEDAAALAPAKVNVQAMQRKMNFDPQEFLAQNGIKAEIGNYLSI</sequence>
<name>A0A2P7RXL0_9HYPH</name>